<dbReference type="EMBL" id="BK015854">
    <property type="protein sequence ID" value="DAD69728.1"/>
    <property type="molecule type" value="Genomic_DNA"/>
</dbReference>
<accession>A0A8S5LIN4</accession>
<proteinExistence type="predicted"/>
<protein>
    <submittedName>
        <fullName evidence="1">Uncharacterized protein</fullName>
    </submittedName>
</protein>
<evidence type="ECO:0000313" key="1">
    <source>
        <dbReference type="EMBL" id="DAD69728.1"/>
    </source>
</evidence>
<organism evidence="1">
    <name type="scientific">Myoviridae sp. ctFCq8</name>
    <dbReference type="NCBI Taxonomy" id="2827605"/>
    <lineage>
        <taxon>Viruses</taxon>
        <taxon>Duplodnaviria</taxon>
        <taxon>Heunggongvirae</taxon>
        <taxon>Uroviricota</taxon>
        <taxon>Caudoviricetes</taxon>
    </lineage>
</organism>
<name>A0A8S5LIN4_9CAUD</name>
<reference evidence="1" key="1">
    <citation type="journal article" date="2021" name="Proc. Natl. Acad. Sci. U.S.A.">
        <title>A Catalog of Tens of Thousands of Viruses from Human Metagenomes Reveals Hidden Associations with Chronic Diseases.</title>
        <authorList>
            <person name="Tisza M.J."/>
            <person name="Buck C.B."/>
        </authorList>
    </citation>
    <scope>NUCLEOTIDE SEQUENCE</scope>
    <source>
        <strain evidence="1">CtFCq8</strain>
    </source>
</reference>
<sequence>MCVTCNLYRCAVTTLQRYAQIEQAPNILCTN</sequence>